<keyword evidence="3" id="KW-1185">Reference proteome</keyword>
<organism evidence="2 3">
    <name type="scientific">Araneus ventricosus</name>
    <name type="common">Orbweaver spider</name>
    <name type="synonym">Epeira ventricosa</name>
    <dbReference type="NCBI Taxonomy" id="182803"/>
    <lineage>
        <taxon>Eukaryota</taxon>
        <taxon>Metazoa</taxon>
        <taxon>Ecdysozoa</taxon>
        <taxon>Arthropoda</taxon>
        <taxon>Chelicerata</taxon>
        <taxon>Arachnida</taxon>
        <taxon>Araneae</taxon>
        <taxon>Araneomorphae</taxon>
        <taxon>Entelegynae</taxon>
        <taxon>Araneoidea</taxon>
        <taxon>Araneidae</taxon>
        <taxon>Araneus</taxon>
    </lineage>
</organism>
<reference evidence="2 3" key="1">
    <citation type="journal article" date="2019" name="Sci. Rep.">
        <title>Orb-weaving spider Araneus ventricosus genome elucidates the spidroin gene catalogue.</title>
        <authorList>
            <person name="Kono N."/>
            <person name="Nakamura H."/>
            <person name="Ohtoshi R."/>
            <person name="Moran D.A.P."/>
            <person name="Shinohara A."/>
            <person name="Yoshida Y."/>
            <person name="Fujiwara M."/>
            <person name="Mori M."/>
            <person name="Tomita M."/>
            <person name="Arakawa K."/>
        </authorList>
    </citation>
    <scope>NUCLEOTIDE SEQUENCE [LARGE SCALE GENOMIC DNA]</scope>
</reference>
<feature type="region of interest" description="Disordered" evidence="1">
    <location>
        <begin position="182"/>
        <end position="208"/>
    </location>
</feature>
<dbReference type="OrthoDB" id="6437706at2759"/>
<sequence>MNCISFRQPFLLQGSKEGNLAVESDIYSETSIACNEVVITSSVEEEATEEKIETSVSESIDPFVVKESDHTDTHKKYDVIRKFIDDFYHVESSLLIDYGECQKGKELELAKVAVFLLSAMVQNLLSSEDKVVYNTTLLEQEVQANIFECLALVFGEKDMGENQIKKSELHKVLSRAASYKAGTPLRKQPPRSTPDSSTNDLSEGVKNVHKKRKERTVILYEDLQDSPLKNLLESPKIQYKGWENKVSKSPNKLKLEDISDYITTVFEGNWWLGYVLQKIEEID</sequence>
<protein>
    <submittedName>
        <fullName evidence="2">Uncharacterized protein</fullName>
    </submittedName>
</protein>
<accession>A0A4Y2IZC1</accession>
<proteinExistence type="predicted"/>
<dbReference type="Proteomes" id="UP000499080">
    <property type="component" value="Unassembled WGS sequence"/>
</dbReference>
<evidence type="ECO:0000256" key="1">
    <source>
        <dbReference type="SAM" id="MobiDB-lite"/>
    </source>
</evidence>
<dbReference type="EMBL" id="BGPR01003022">
    <property type="protein sequence ID" value="GBM82619.1"/>
    <property type="molecule type" value="Genomic_DNA"/>
</dbReference>
<comment type="caution">
    <text evidence="2">The sequence shown here is derived from an EMBL/GenBank/DDBJ whole genome shotgun (WGS) entry which is preliminary data.</text>
</comment>
<dbReference type="AlphaFoldDB" id="A0A4Y2IZC1"/>
<evidence type="ECO:0000313" key="3">
    <source>
        <dbReference type="Proteomes" id="UP000499080"/>
    </source>
</evidence>
<evidence type="ECO:0000313" key="2">
    <source>
        <dbReference type="EMBL" id="GBM82619.1"/>
    </source>
</evidence>
<gene>
    <name evidence="2" type="ORF">AVEN_26802_1</name>
</gene>
<name>A0A4Y2IZC1_ARAVE</name>